<evidence type="ECO:0000256" key="8">
    <source>
        <dbReference type="RuleBase" id="RU004057"/>
    </source>
</evidence>
<keyword evidence="4 10" id="KW-0812">Transmembrane</keyword>
<sequence length="250" mass="27503">MTVTELFERGGVTMWPLFGLSLLATGVICDRLWFWFSILSHKQETVKRVLQSASRFNWELAAQLSLDGRKQPVGRFLHAPLRYPQLEPEVFCLALEVAAEEELTRMRRGDKVLEAAIALAPLLGLLGTVLGLMRSLSGIKLGEIGKASTAGLTLGISESLISTATGLAIAITSLAFYRLFQALVFKQAQIFRRAGNELELLYRQYWSQITTSTPAEDDISDPVSDSPPVAAPLPPPISQPPLTYEDLFGQ</sequence>
<evidence type="ECO:0000313" key="12">
    <source>
        <dbReference type="EMBL" id="PSB04079.1"/>
    </source>
</evidence>
<evidence type="ECO:0000256" key="9">
    <source>
        <dbReference type="SAM" id="MobiDB-lite"/>
    </source>
</evidence>
<protein>
    <submittedName>
        <fullName evidence="12">Biopolymer transporter ExbB</fullName>
    </submittedName>
</protein>
<comment type="caution">
    <text evidence="12">The sequence shown here is derived from an EMBL/GenBank/DDBJ whole genome shotgun (WGS) entry which is preliminary data.</text>
</comment>
<organism evidence="12 13">
    <name type="scientific">Merismopedia glauca CCAP 1448/3</name>
    <dbReference type="NCBI Taxonomy" id="1296344"/>
    <lineage>
        <taxon>Bacteria</taxon>
        <taxon>Bacillati</taxon>
        <taxon>Cyanobacteriota</taxon>
        <taxon>Cyanophyceae</taxon>
        <taxon>Synechococcales</taxon>
        <taxon>Merismopediaceae</taxon>
        <taxon>Merismopedia</taxon>
    </lineage>
</organism>
<keyword evidence="13" id="KW-1185">Reference proteome</keyword>
<feature type="domain" description="MotA/TolQ/ExbB proton channel" evidence="11">
    <location>
        <begin position="70"/>
        <end position="191"/>
    </location>
</feature>
<keyword evidence="2 8" id="KW-0813">Transport</keyword>
<feature type="compositionally biased region" description="Pro residues" evidence="9">
    <location>
        <begin position="229"/>
        <end position="239"/>
    </location>
</feature>
<reference evidence="12 13" key="1">
    <citation type="submission" date="2018-02" db="EMBL/GenBank/DDBJ databases">
        <authorList>
            <person name="Cohen D.B."/>
            <person name="Kent A.D."/>
        </authorList>
    </citation>
    <scope>NUCLEOTIDE SEQUENCE [LARGE SCALE GENOMIC DNA]</scope>
    <source>
        <strain evidence="12 13">CCAP 1448/3</strain>
    </source>
</reference>
<evidence type="ECO:0000313" key="13">
    <source>
        <dbReference type="Proteomes" id="UP000238762"/>
    </source>
</evidence>
<comment type="subcellular location">
    <subcellularLocation>
        <location evidence="1">Cell membrane</location>
        <topology evidence="1">Multi-pass membrane protein</topology>
    </subcellularLocation>
    <subcellularLocation>
        <location evidence="8">Membrane</location>
        <topology evidence="8">Multi-pass membrane protein</topology>
    </subcellularLocation>
</comment>
<dbReference type="Pfam" id="PF01618">
    <property type="entry name" value="MotA_ExbB"/>
    <property type="match status" value="1"/>
</dbReference>
<evidence type="ECO:0000256" key="6">
    <source>
        <dbReference type="ARBA" id="ARBA00022989"/>
    </source>
</evidence>
<dbReference type="PANTHER" id="PTHR30625:SF15">
    <property type="entry name" value="BIOPOLYMER TRANSPORT PROTEIN EXBB"/>
    <property type="match status" value="1"/>
</dbReference>
<dbReference type="InterPro" id="IPR050790">
    <property type="entry name" value="ExbB/TolQ_transport"/>
</dbReference>
<accession>A0A2T1C751</accession>
<dbReference type="Proteomes" id="UP000238762">
    <property type="component" value="Unassembled WGS sequence"/>
</dbReference>
<evidence type="ECO:0000256" key="2">
    <source>
        <dbReference type="ARBA" id="ARBA00022448"/>
    </source>
</evidence>
<keyword evidence="7 10" id="KW-0472">Membrane</keyword>
<dbReference type="RefSeq" id="WP_106287638.1">
    <property type="nucleotide sequence ID" value="NZ_CAWNTC010000216.1"/>
</dbReference>
<comment type="similarity">
    <text evidence="8">Belongs to the exbB/tolQ family.</text>
</comment>
<feature type="transmembrane region" description="Helical" evidence="10">
    <location>
        <begin position="12"/>
        <end position="34"/>
    </location>
</feature>
<dbReference type="OrthoDB" id="9785627at2"/>
<evidence type="ECO:0000256" key="3">
    <source>
        <dbReference type="ARBA" id="ARBA00022475"/>
    </source>
</evidence>
<gene>
    <name evidence="12" type="ORF">C7B64_05445</name>
</gene>
<keyword evidence="5 8" id="KW-0653">Protein transport</keyword>
<dbReference type="AlphaFoldDB" id="A0A2T1C751"/>
<evidence type="ECO:0000256" key="10">
    <source>
        <dbReference type="SAM" id="Phobius"/>
    </source>
</evidence>
<evidence type="ECO:0000256" key="4">
    <source>
        <dbReference type="ARBA" id="ARBA00022692"/>
    </source>
</evidence>
<reference evidence="12 13" key="2">
    <citation type="submission" date="2018-03" db="EMBL/GenBank/DDBJ databases">
        <title>The ancient ancestry and fast evolution of plastids.</title>
        <authorList>
            <person name="Moore K.R."/>
            <person name="Magnabosco C."/>
            <person name="Momper L."/>
            <person name="Gold D.A."/>
            <person name="Bosak T."/>
            <person name="Fournier G.P."/>
        </authorList>
    </citation>
    <scope>NUCLEOTIDE SEQUENCE [LARGE SCALE GENOMIC DNA]</scope>
    <source>
        <strain evidence="12 13">CCAP 1448/3</strain>
    </source>
</reference>
<feature type="region of interest" description="Disordered" evidence="9">
    <location>
        <begin position="213"/>
        <end position="250"/>
    </location>
</feature>
<dbReference type="PANTHER" id="PTHR30625">
    <property type="entry name" value="PROTEIN TOLQ"/>
    <property type="match status" value="1"/>
</dbReference>
<evidence type="ECO:0000256" key="7">
    <source>
        <dbReference type="ARBA" id="ARBA00023136"/>
    </source>
</evidence>
<evidence type="ECO:0000256" key="5">
    <source>
        <dbReference type="ARBA" id="ARBA00022927"/>
    </source>
</evidence>
<keyword evidence="3" id="KW-1003">Cell membrane</keyword>
<proteinExistence type="inferred from homology"/>
<name>A0A2T1C751_9CYAN</name>
<dbReference type="GO" id="GO:0017038">
    <property type="term" value="P:protein import"/>
    <property type="evidence" value="ECO:0007669"/>
    <property type="project" value="TreeGrafter"/>
</dbReference>
<feature type="transmembrane region" description="Helical" evidence="10">
    <location>
        <begin position="112"/>
        <end position="133"/>
    </location>
</feature>
<dbReference type="InterPro" id="IPR002898">
    <property type="entry name" value="MotA_ExbB_proton_chnl"/>
</dbReference>
<feature type="transmembrane region" description="Helical" evidence="10">
    <location>
        <begin position="160"/>
        <end position="180"/>
    </location>
</feature>
<dbReference type="GO" id="GO:0005886">
    <property type="term" value="C:plasma membrane"/>
    <property type="evidence" value="ECO:0007669"/>
    <property type="project" value="UniProtKB-SubCell"/>
</dbReference>
<evidence type="ECO:0000259" key="11">
    <source>
        <dbReference type="Pfam" id="PF01618"/>
    </source>
</evidence>
<keyword evidence="6 10" id="KW-1133">Transmembrane helix</keyword>
<dbReference type="EMBL" id="PVWJ01000018">
    <property type="protein sequence ID" value="PSB04079.1"/>
    <property type="molecule type" value="Genomic_DNA"/>
</dbReference>
<evidence type="ECO:0000256" key="1">
    <source>
        <dbReference type="ARBA" id="ARBA00004651"/>
    </source>
</evidence>